<evidence type="ECO:0000259" key="2">
    <source>
        <dbReference type="SMART" id="SM00894"/>
    </source>
</evidence>
<reference evidence="3" key="1">
    <citation type="submission" date="2019-09" db="EMBL/GenBank/DDBJ databases">
        <title>Characterisation of the sponge microbiome using genome-centric metagenomics.</title>
        <authorList>
            <person name="Engelberts J.P."/>
            <person name="Robbins S.J."/>
            <person name="De Goeij J.M."/>
            <person name="Aranda M."/>
            <person name="Bell S.C."/>
            <person name="Webster N.S."/>
        </authorList>
    </citation>
    <scope>NUCLEOTIDE SEQUENCE</scope>
    <source>
        <strain evidence="3">SB0664_bin_43</strain>
    </source>
</reference>
<dbReference type="EMBL" id="VXRY01000065">
    <property type="protein sequence ID" value="MXY32799.1"/>
    <property type="molecule type" value="Genomic_DNA"/>
</dbReference>
<dbReference type="InterPro" id="IPR008613">
    <property type="entry name" value="Excalibur_Ca-bd_domain"/>
</dbReference>
<accession>A0A6B0XYW0</accession>
<organism evidence="3">
    <name type="scientific">Boseongicola sp. SB0664_bin_43</name>
    <dbReference type="NCBI Taxonomy" id="2604844"/>
    <lineage>
        <taxon>Bacteria</taxon>
        <taxon>Pseudomonadati</taxon>
        <taxon>Pseudomonadota</taxon>
        <taxon>Alphaproteobacteria</taxon>
        <taxon>Rhodobacterales</taxon>
        <taxon>Paracoccaceae</taxon>
        <taxon>Boseongicola</taxon>
    </lineage>
</organism>
<gene>
    <name evidence="3" type="ORF">F4Y60_01660</name>
</gene>
<dbReference type="SMART" id="SM00894">
    <property type="entry name" value="Excalibur"/>
    <property type="match status" value="1"/>
</dbReference>
<feature type="domain" description="Excalibur calcium-binding" evidence="2">
    <location>
        <begin position="48"/>
        <end position="84"/>
    </location>
</feature>
<name>A0A6B0XYW0_9RHOB</name>
<feature type="region of interest" description="Disordered" evidence="1">
    <location>
        <begin position="1"/>
        <end position="43"/>
    </location>
</feature>
<evidence type="ECO:0000313" key="3">
    <source>
        <dbReference type="EMBL" id="MXY32799.1"/>
    </source>
</evidence>
<protein>
    <submittedName>
        <fullName evidence="3">Excalibur calcium-binding domain-containing protein</fullName>
    </submittedName>
</protein>
<comment type="caution">
    <text evidence="3">The sequence shown here is derived from an EMBL/GenBank/DDBJ whole genome shotgun (WGS) entry which is preliminary data.</text>
</comment>
<evidence type="ECO:0000256" key="1">
    <source>
        <dbReference type="SAM" id="MobiDB-lite"/>
    </source>
</evidence>
<proteinExistence type="predicted"/>
<dbReference type="AlphaFoldDB" id="A0A6B0XYW0"/>
<dbReference type="Pfam" id="PF05901">
    <property type="entry name" value="Excalibur"/>
    <property type="match status" value="1"/>
</dbReference>
<sequence>MTDGDGDGIVCETRGETAPTSRKPAARQAGNSDGTGDALGLYDDNRNGRITCAEARRHGIAPVPRDHPAYRFMTDGDGDGVVCE</sequence>